<keyword evidence="6" id="KW-0119">Carbohydrate metabolism</keyword>
<gene>
    <name evidence="9" type="ORF">GO493_29470</name>
</gene>
<dbReference type="AlphaFoldDB" id="A0A7K1UDG4"/>
<evidence type="ECO:0000259" key="8">
    <source>
        <dbReference type="SMART" id="SM00813"/>
    </source>
</evidence>
<dbReference type="EC" id="3.2.1.55" evidence="4"/>
<keyword evidence="5" id="KW-0378">Hydrolase</keyword>
<evidence type="ECO:0000256" key="5">
    <source>
        <dbReference type="ARBA" id="ARBA00022801"/>
    </source>
</evidence>
<organism evidence="9 10">
    <name type="scientific">Chitinophaga tropicalis</name>
    <dbReference type="NCBI Taxonomy" id="2683588"/>
    <lineage>
        <taxon>Bacteria</taxon>
        <taxon>Pseudomonadati</taxon>
        <taxon>Bacteroidota</taxon>
        <taxon>Chitinophagia</taxon>
        <taxon>Chitinophagales</taxon>
        <taxon>Chitinophagaceae</taxon>
        <taxon>Chitinophaga</taxon>
    </lineage>
</organism>
<feature type="domain" description="Alpha-L-arabinofuranosidase C-terminal" evidence="8">
    <location>
        <begin position="331"/>
        <end position="518"/>
    </location>
</feature>
<comment type="subunit">
    <text evidence="3">Homohexamer; trimer of dimers.</text>
</comment>
<dbReference type="SUPFAM" id="SSF51445">
    <property type="entry name" value="(Trans)glycosidases"/>
    <property type="match status" value="1"/>
</dbReference>
<dbReference type="Proteomes" id="UP000461730">
    <property type="component" value="Unassembled WGS sequence"/>
</dbReference>
<reference evidence="9 10" key="1">
    <citation type="submission" date="2019-12" db="EMBL/GenBank/DDBJ databases">
        <title>Chitinophaga sp. strain ysch24 (GDMCC 1.1355), whole genome shotgun sequence.</title>
        <authorList>
            <person name="Zhang X."/>
        </authorList>
    </citation>
    <scope>NUCLEOTIDE SEQUENCE [LARGE SCALE GENOMIC DNA]</scope>
    <source>
        <strain evidence="10">ysch24</strain>
    </source>
</reference>
<dbReference type="InterPro" id="IPR017853">
    <property type="entry name" value="GH"/>
</dbReference>
<dbReference type="InterPro" id="IPR010720">
    <property type="entry name" value="Alpha-L-AF_C"/>
</dbReference>
<dbReference type="PROSITE" id="PS51318">
    <property type="entry name" value="TAT"/>
    <property type="match status" value="1"/>
</dbReference>
<dbReference type="PANTHER" id="PTHR43576:SF3">
    <property type="entry name" value="ALPHA-L-ARABINOFURANOSIDASE C"/>
    <property type="match status" value="1"/>
</dbReference>
<sequence length="528" mass="58278">MNSASKGFSRRHFMKMSTGLMAGSLITGNFSGLFSEGQATVTVNAARVTADISPLIYGQFIEHLGRAIYGGIYDENSPLSDKNGFRKDVLEKVQALHTPLMRYPGGTVTKIYHWKDGIGPKAERPVRRNLIWGGEDNNHVGTDEFMTWSNQLNAAPFLTVNMSTGTAEEASDWVEYCNASGDTYYAALRRKNGHAAPYNVKYWGLGNEEAAKEDAGVLQDPADYVKKAWYYAKLMKLQDPGIELIMVGDDEHWNKTILEGLHPICNYISLHLYAGSQPGKTNSLFSSVAKMEEKVISTAAQIKALTPATLDTFSKWYRFPGRKGPVKIALDEWGIWESGGKGAYGLEQTYNWNHALGVASFLNMFQRHADVIGMATWAQTVNVLAPLMTDEKTVVCQTIYYPMALYRQLCGSRSVLSTVNCGVLPDTEQLPQLDVASSIDDAGKVLTIALVNRSATENIDVQLKVEGAKTRGQWTVHELNAPSMDAVNTLQEPGKNVVEHRTRTLPADTRRYAMPAHSIAILQVGLLN</sequence>
<comment type="similarity">
    <text evidence="2">Belongs to the glycosyl hydrolase 51 family.</text>
</comment>
<evidence type="ECO:0000256" key="6">
    <source>
        <dbReference type="ARBA" id="ARBA00023277"/>
    </source>
</evidence>
<comment type="caution">
    <text evidence="9">The sequence shown here is derived from an EMBL/GenBank/DDBJ whole genome shotgun (WGS) entry which is preliminary data.</text>
</comment>
<keyword evidence="10" id="KW-1185">Reference proteome</keyword>
<dbReference type="Gene3D" id="2.60.40.1180">
    <property type="entry name" value="Golgi alpha-mannosidase II"/>
    <property type="match status" value="1"/>
</dbReference>
<dbReference type="SMART" id="SM00813">
    <property type="entry name" value="Alpha-L-AF_C"/>
    <property type="match status" value="1"/>
</dbReference>
<evidence type="ECO:0000256" key="2">
    <source>
        <dbReference type="ARBA" id="ARBA00007186"/>
    </source>
</evidence>
<evidence type="ECO:0000256" key="4">
    <source>
        <dbReference type="ARBA" id="ARBA00012670"/>
    </source>
</evidence>
<dbReference type="EMBL" id="WRXN01000025">
    <property type="protein sequence ID" value="MVT12419.1"/>
    <property type="molecule type" value="Genomic_DNA"/>
</dbReference>
<dbReference type="GO" id="GO:0000272">
    <property type="term" value="P:polysaccharide catabolic process"/>
    <property type="evidence" value="ECO:0007669"/>
    <property type="project" value="TreeGrafter"/>
</dbReference>
<evidence type="ECO:0000313" key="10">
    <source>
        <dbReference type="Proteomes" id="UP000461730"/>
    </source>
</evidence>
<proteinExistence type="inferred from homology"/>
<dbReference type="SUPFAM" id="SSF51011">
    <property type="entry name" value="Glycosyl hydrolase domain"/>
    <property type="match status" value="1"/>
</dbReference>
<evidence type="ECO:0000256" key="7">
    <source>
        <dbReference type="ARBA" id="ARBA00023295"/>
    </source>
</evidence>
<dbReference type="GO" id="GO:0046556">
    <property type="term" value="F:alpha-L-arabinofuranosidase activity"/>
    <property type="evidence" value="ECO:0007669"/>
    <property type="project" value="UniProtKB-EC"/>
</dbReference>
<protein>
    <recommendedName>
        <fullName evidence="4">non-reducing end alpha-L-arabinofuranosidase</fullName>
        <ecNumber evidence="4">3.2.1.55</ecNumber>
    </recommendedName>
</protein>
<keyword evidence="7" id="KW-0326">Glycosidase</keyword>
<evidence type="ECO:0000313" key="9">
    <source>
        <dbReference type="EMBL" id="MVT12419.1"/>
    </source>
</evidence>
<accession>A0A7K1UDG4</accession>
<dbReference type="Gene3D" id="3.20.20.80">
    <property type="entry name" value="Glycosidases"/>
    <property type="match status" value="1"/>
</dbReference>
<dbReference type="GO" id="GO:0046373">
    <property type="term" value="P:L-arabinose metabolic process"/>
    <property type="evidence" value="ECO:0007669"/>
    <property type="project" value="InterPro"/>
</dbReference>
<dbReference type="InterPro" id="IPR013780">
    <property type="entry name" value="Glyco_hydro_b"/>
</dbReference>
<dbReference type="InterPro" id="IPR055235">
    <property type="entry name" value="ASD1_cat"/>
</dbReference>
<dbReference type="Pfam" id="PF06964">
    <property type="entry name" value="Alpha-L-AF_C"/>
    <property type="match status" value="1"/>
</dbReference>
<name>A0A7K1UDG4_9BACT</name>
<dbReference type="InterPro" id="IPR006311">
    <property type="entry name" value="TAT_signal"/>
</dbReference>
<comment type="catalytic activity">
    <reaction evidence="1">
        <text>Hydrolysis of terminal non-reducing alpha-L-arabinofuranoside residues in alpha-L-arabinosides.</text>
        <dbReference type="EC" id="3.2.1.55"/>
    </reaction>
</comment>
<dbReference type="Pfam" id="PF22848">
    <property type="entry name" value="ASD1_dom"/>
    <property type="match status" value="1"/>
</dbReference>
<dbReference type="RefSeq" id="WP_157309835.1">
    <property type="nucleotide sequence ID" value="NZ_WRXN01000025.1"/>
</dbReference>
<evidence type="ECO:0000256" key="3">
    <source>
        <dbReference type="ARBA" id="ARBA00011165"/>
    </source>
</evidence>
<evidence type="ECO:0000256" key="1">
    <source>
        <dbReference type="ARBA" id="ARBA00001462"/>
    </source>
</evidence>
<dbReference type="PANTHER" id="PTHR43576">
    <property type="entry name" value="ALPHA-L-ARABINOFURANOSIDASE C-RELATED"/>
    <property type="match status" value="1"/>
</dbReference>